<protein>
    <submittedName>
        <fullName evidence="1">Uncharacterized protein</fullName>
    </submittedName>
</protein>
<dbReference type="AlphaFoldDB" id="A0A699TH82"/>
<accession>A0A699TH82</accession>
<evidence type="ECO:0000313" key="1">
    <source>
        <dbReference type="EMBL" id="GFD09063.1"/>
    </source>
</evidence>
<gene>
    <name evidence="1" type="ORF">Tci_881032</name>
</gene>
<sequence>MKLRGLIGNHPDQEKLKSKRVKLEALGLKPEPIIDVKIHLNIKPVVLAVYRGNDRKNFDVHNPFKFADFRDTELDELGPIIEKKKNRIVGVLMISLGKRYERLNKIHKDLGIQSAHPAHAQA</sequence>
<name>A0A699TH82_TANCI</name>
<dbReference type="EMBL" id="BKCJ011242681">
    <property type="protein sequence ID" value="GFD09063.1"/>
    <property type="molecule type" value="Genomic_DNA"/>
</dbReference>
<reference evidence="1" key="1">
    <citation type="journal article" date="2019" name="Sci. Rep.">
        <title>Draft genome of Tanacetum cinerariifolium, the natural source of mosquito coil.</title>
        <authorList>
            <person name="Yamashiro T."/>
            <person name="Shiraishi A."/>
            <person name="Satake H."/>
            <person name="Nakayama K."/>
        </authorList>
    </citation>
    <scope>NUCLEOTIDE SEQUENCE</scope>
</reference>
<proteinExistence type="predicted"/>
<organism evidence="1">
    <name type="scientific">Tanacetum cinerariifolium</name>
    <name type="common">Dalmatian daisy</name>
    <name type="synonym">Chrysanthemum cinerariifolium</name>
    <dbReference type="NCBI Taxonomy" id="118510"/>
    <lineage>
        <taxon>Eukaryota</taxon>
        <taxon>Viridiplantae</taxon>
        <taxon>Streptophyta</taxon>
        <taxon>Embryophyta</taxon>
        <taxon>Tracheophyta</taxon>
        <taxon>Spermatophyta</taxon>
        <taxon>Magnoliopsida</taxon>
        <taxon>eudicotyledons</taxon>
        <taxon>Gunneridae</taxon>
        <taxon>Pentapetalae</taxon>
        <taxon>asterids</taxon>
        <taxon>campanulids</taxon>
        <taxon>Asterales</taxon>
        <taxon>Asteraceae</taxon>
        <taxon>Asteroideae</taxon>
        <taxon>Anthemideae</taxon>
        <taxon>Anthemidinae</taxon>
        <taxon>Tanacetum</taxon>
    </lineage>
</organism>
<comment type="caution">
    <text evidence="1">The sequence shown here is derived from an EMBL/GenBank/DDBJ whole genome shotgun (WGS) entry which is preliminary data.</text>
</comment>